<accession>A0A965LKV2</accession>
<name>A0A965LKV2_9PROT</name>
<proteinExistence type="predicted"/>
<dbReference type="AlphaFoldDB" id="A0A965LKV2"/>
<organism evidence="1 2">
    <name type="scientific">Candidatus Fonsibacter lacus</name>
    <dbReference type="NCBI Taxonomy" id="2576439"/>
    <lineage>
        <taxon>Bacteria</taxon>
        <taxon>Pseudomonadati</taxon>
        <taxon>Pseudomonadota</taxon>
        <taxon>Alphaproteobacteria</taxon>
        <taxon>Candidatus Pelagibacterales</taxon>
        <taxon>Candidatus Pelagibacterales incertae sedis</taxon>
        <taxon>Candidatus Fonsibacter</taxon>
    </lineage>
</organism>
<dbReference type="Proteomes" id="UP000740727">
    <property type="component" value="Unassembled WGS sequence"/>
</dbReference>
<comment type="caution">
    <text evidence="1">The sequence shown here is derived from an EMBL/GenBank/DDBJ whole genome shotgun (WGS) entry which is preliminary data.</text>
</comment>
<gene>
    <name evidence="1" type="ORF">EBT44_04310</name>
</gene>
<evidence type="ECO:0000313" key="1">
    <source>
        <dbReference type="EMBL" id="NBR94043.1"/>
    </source>
</evidence>
<reference evidence="1" key="1">
    <citation type="submission" date="2018-10" db="EMBL/GenBank/DDBJ databases">
        <title>Iterative Subtractive Binning of Freshwater Chronoseries Metagenomes Recovers Nearly Complete Genomes from over Four Hundred Novel Species.</title>
        <authorList>
            <person name="Rodriguez-R L.M."/>
            <person name="Tsementzi D."/>
            <person name="Luo C."/>
            <person name="Konstantinidis K.T."/>
        </authorList>
    </citation>
    <scope>NUCLEOTIDE SEQUENCE</scope>
    <source>
        <strain evidence="1">WB5_2A_028</strain>
    </source>
</reference>
<evidence type="ECO:0000313" key="2">
    <source>
        <dbReference type="Proteomes" id="UP000740727"/>
    </source>
</evidence>
<sequence>MPTQRPQLAPFTARFLNSVDVLALPVIDGVVNFEGGSEIKELLKSVKSARANICTCQKI</sequence>
<dbReference type="EMBL" id="RFXN01000049">
    <property type="protein sequence ID" value="NBR94043.1"/>
    <property type="molecule type" value="Genomic_DNA"/>
</dbReference>
<protein>
    <submittedName>
        <fullName evidence="1">Uncharacterized protein</fullName>
    </submittedName>
</protein>